<reference evidence="1" key="1">
    <citation type="journal article" date="2020" name="Stud. Mycol.">
        <title>101 Dothideomycetes genomes: a test case for predicting lifestyles and emergence of pathogens.</title>
        <authorList>
            <person name="Haridas S."/>
            <person name="Albert R."/>
            <person name="Binder M."/>
            <person name="Bloem J."/>
            <person name="Labutti K."/>
            <person name="Salamov A."/>
            <person name="Andreopoulos B."/>
            <person name="Baker S."/>
            <person name="Barry K."/>
            <person name="Bills G."/>
            <person name="Bluhm B."/>
            <person name="Cannon C."/>
            <person name="Castanera R."/>
            <person name="Culley D."/>
            <person name="Daum C."/>
            <person name="Ezra D."/>
            <person name="Gonzalez J."/>
            <person name="Henrissat B."/>
            <person name="Kuo A."/>
            <person name="Liang C."/>
            <person name="Lipzen A."/>
            <person name="Lutzoni F."/>
            <person name="Magnuson J."/>
            <person name="Mondo S."/>
            <person name="Nolan M."/>
            <person name="Ohm R."/>
            <person name="Pangilinan J."/>
            <person name="Park H.-J."/>
            <person name="Ramirez L."/>
            <person name="Alfaro M."/>
            <person name="Sun H."/>
            <person name="Tritt A."/>
            <person name="Yoshinaga Y."/>
            <person name="Zwiers L.-H."/>
            <person name="Turgeon B."/>
            <person name="Goodwin S."/>
            <person name="Spatafora J."/>
            <person name="Crous P."/>
            <person name="Grigoriev I."/>
        </authorList>
    </citation>
    <scope>NUCLEOTIDE SEQUENCE</scope>
    <source>
        <strain evidence="1">ATCC 200398</strain>
    </source>
</reference>
<dbReference type="Proteomes" id="UP000799755">
    <property type="component" value="Unassembled WGS sequence"/>
</dbReference>
<accession>A0ACB6QH51</accession>
<proteinExistence type="predicted"/>
<sequence>MQSATHSFARRDNMGYAIPPSLIVLLIMLGAMAVVICGYAVSRLLGFSEAPNGYKPRSTEQEEYMREVRQRGLAGFHWEVQRGGRS</sequence>
<keyword evidence="2" id="KW-1185">Reference proteome</keyword>
<protein>
    <submittedName>
        <fullName evidence="1">Uncharacterized protein</fullName>
    </submittedName>
</protein>
<name>A0ACB6QH51_9PLEO</name>
<organism evidence="1 2">
    <name type="scientific">Lindgomyces ingoldianus</name>
    <dbReference type="NCBI Taxonomy" id="673940"/>
    <lineage>
        <taxon>Eukaryota</taxon>
        <taxon>Fungi</taxon>
        <taxon>Dikarya</taxon>
        <taxon>Ascomycota</taxon>
        <taxon>Pezizomycotina</taxon>
        <taxon>Dothideomycetes</taxon>
        <taxon>Pleosporomycetidae</taxon>
        <taxon>Pleosporales</taxon>
        <taxon>Lindgomycetaceae</taxon>
        <taxon>Lindgomyces</taxon>
    </lineage>
</organism>
<dbReference type="EMBL" id="MU003525">
    <property type="protein sequence ID" value="KAF2466318.1"/>
    <property type="molecule type" value="Genomic_DNA"/>
</dbReference>
<evidence type="ECO:0000313" key="1">
    <source>
        <dbReference type="EMBL" id="KAF2466318.1"/>
    </source>
</evidence>
<comment type="caution">
    <text evidence="1">The sequence shown here is derived from an EMBL/GenBank/DDBJ whole genome shotgun (WGS) entry which is preliminary data.</text>
</comment>
<evidence type="ECO:0000313" key="2">
    <source>
        <dbReference type="Proteomes" id="UP000799755"/>
    </source>
</evidence>
<gene>
    <name evidence="1" type="ORF">BDR25DRAFT_306150</name>
</gene>